<dbReference type="PROSITE" id="PS50158">
    <property type="entry name" value="ZF_CCHC"/>
    <property type="match status" value="1"/>
</dbReference>
<dbReference type="InterPro" id="IPR026960">
    <property type="entry name" value="RVT-Znf"/>
</dbReference>
<dbReference type="PANTHER" id="PTHR33116">
    <property type="entry name" value="REVERSE TRANSCRIPTASE ZINC-BINDING DOMAIN-CONTAINING PROTEIN-RELATED-RELATED"/>
    <property type="match status" value="1"/>
</dbReference>
<protein>
    <recommendedName>
        <fullName evidence="7">Reverse transcriptase</fullName>
    </recommendedName>
</protein>
<dbReference type="InterPro" id="IPR005135">
    <property type="entry name" value="Endo/exonuclease/phosphatase"/>
</dbReference>
<proteinExistence type="predicted"/>
<dbReference type="Pfam" id="PF13966">
    <property type="entry name" value="zf-RVT"/>
    <property type="match status" value="1"/>
</dbReference>
<dbReference type="PANTHER" id="PTHR33116:SF86">
    <property type="entry name" value="REVERSE TRANSCRIPTASE DOMAIN-CONTAINING PROTEIN"/>
    <property type="match status" value="1"/>
</dbReference>
<dbReference type="EnsemblPlants" id="evm.model.08.1813">
    <property type="protein sequence ID" value="cds.evm.model.08.1813"/>
    <property type="gene ID" value="evm.TU.08.1813"/>
</dbReference>
<reference evidence="5" key="2">
    <citation type="submission" date="2021-03" db="UniProtKB">
        <authorList>
            <consortium name="EnsemblPlants"/>
        </authorList>
    </citation>
    <scope>IDENTIFICATION</scope>
</reference>
<reference evidence="5" key="1">
    <citation type="submission" date="2018-11" db="EMBL/GenBank/DDBJ databases">
        <authorList>
            <person name="Grassa J C."/>
        </authorList>
    </citation>
    <scope>NUCLEOTIDE SEQUENCE [LARGE SCALE GENOMIC DNA]</scope>
</reference>
<name>A0A803Q9W0_CANSA</name>
<keyword evidence="6" id="KW-1185">Reference proteome</keyword>
<dbReference type="InterPro" id="IPR043502">
    <property type="entry name" value="DNA/RNA_pol_sf"/>
</dbReference>
<dbReference type="SUPFAM" id="SSF57756">
    <property type="entry name" value="Retrovirus zinc finger-like domains"/>
    <property type="match status" value="1"/>
</dbReference>
<dbReference type="Pfam" id="PF03372">
    <property type="entry name" value="Exo_endo_phos"/>
    <property type="match status" value="1"/>
</dbReference>
<dbReference type="Gramene" id="evm.model.08.1813">
    <property type="protein sequence ID" value="cds.evm.model.08.1813"/>
    <property type="gene ID" value="evm.TU.08.1813"/>
</dbReference>
<dbReference type="CDD" id="cd01650">
    <property type="entry name" value="RT_nLTR_like"/>
    <property type="match status" value="1"/>
</dbReference>
<evidence type="ECO:0000313" key="5">
    <source>
        <dbReference type="EnsemblPlants" id="cds.evm.model.08.1813"/>
    </source>
</evidence>
<dbReference type="Proteomes" id="UP000596661">
    <property type="component" value="Chromosome 8"/>
</dbReference>
<organism evidence="5 6">
    <name type="scientific">Cannabis sativa</name>
    <name type="common">Hemp</name>
    <name type="synonym">Marijuana</name>
    <dbReference type="NCBI Taxonomy" id="3483"/>
    <lineage>
        <taxon>Eukaryota</taxon>
        <taxon>Viridiplantae</taxon>
        <taxon>Streptophyta</taxon>
        <taxon>Embryophyta</taxon>
        <taxon>Tracheophyta</taxon>
        <taxon>Spermatophyta</taxon>
        <taxon>Magnoliopsida</taxon>
        <taxon>eudicotyledons</taxon>
        <taxon>Gunneridae</taxon>
        <taxon>Pentapetalae</taxon>
        <taxon>rosids</taxon>
        <taxon>fabids</taxon>
        <taxon>Rosales</taxon>
        <taxon>Cannabaceae</taxon>
        <taxon>Cannabis</taxon>
    </lineage>
</organism>
<dbReference type="InterPro" id="IPR025836">
    <property type="entry name" value="Zn_knuckle_CX2CX4HX4C"/>
</dbReference>
<sequence length="1727" mass="198795">MLSSEEPNHKMCSTSMEQMEELLSRTSKLTVTDEDGWEINEEGVADIGKSCLIGRLCTMKPFSRSLLKNILCRLWNLGDTDWDLKIKKNTTTAVFLVLSFKTNSHLERILGKSPWVLNAGFLILERMQGIPTDWETTLRMAGDIIDIQEADVNRIAVNGFFKFKAQNSIHSKLFPGYLFPHEGRRIWLQFQYDRLPYMCFNCGRIGHEMRQCKEPKATGIHEDGEARPIFGSWLKVDSGVRVEQNHYNEPNTENLRELPGNQRTHSMNDTDQKAQERGVTQTSTKPVQGNIETAPLFHNYEQKSIYANNIHLTDSFIQSDAILDAMNEATRSHNQMEHSGSGIRKRMGDELNNGAITKQMGERICKARTMASEFLSKEMESNLVEVPISFDTGSLIPQKGTRERRRKGSFVVQRFNLCPKPRIGELCWAGSPRTMNSLFWNVQGLGNPWTTTALANIVKDHQPGIVFLSETRSKSNYLETIRIRLGFEGCFCVDAKGKSGGLALLWKEPFTVHLNSFNDFHIDAWINKEEDLAWRFTGFYGDPDPSQRKHSWQLLKRIARNHNGPWLCGGDFNEIRGIHEKLGGGGKPGYLMKNFNHAIDTCALREIDYEGSQFTWCNGRAANMIYERLDRVMVNNNWWKIYAIAKVKHLSRWCSDHSPLLLTFNTIPCGDQKKQRWGYRFHYEKAWADKEECQKIIEDIWKEGNSITSATDLDEILNNCGTMLDQWNKIQRKTNLAKIKDLKKEVEKYSNEHSPDGFTKLKMIEKDLNDQLAKEELFWKQRSRAIWLAHGDRNTRYFHQKATSRRKKNRINGLFDKNLIWRSSKEDIENTICDHFQDLFSATDGGQATTETLQRFVPLRLSRIQNERLLTDFTAADIQLALSQINTMKAPGIDGMPRLFYEKHWEVIGRDITKVCLDILNNNKDCRQLNKTLLCLIPKIRQPKQVGDYRPISLCNVSYKIIAKCLANRMKDSLKEVISENQSAFIRGRLIQDNAILGFESLHCMKKGRFGNGRKMALKLDMSKAYDRVEWRFLETMMICLGYDKRWVDKIMNCIKSISFSILLNGDVSGQIHPSRGLRQGDPLSPYMFLLCSEGLSCLIQEAERANRLHGLRFGRDNIKLSHLFFADDSFIFLDATPSDCQSLKSILDEYSLLSGQRINFDKSELCVGKQINHGDGILLAAILGVKLVDCHTKYLGIPASVGKKKKEVFEDIRTKIRTKLQGWKASLFSQAGREILLKAIIQAIPTYIMSCFRLPKELIKDIHAMMARFWWGSSDTKQKTHWGNWKKLCKPKEKGGMGFKNLELFNQSLLAKQGWKIINNPHSMLARVLKACYYTNSNFLEAKVGGFGSYMWRSILWGRQIIDKGIRWRVMAGRDVRINEDKWLPRPSTFSLRTPAHVPQGTTINTIKDEDGHWNTQKIEECFHPDDVPLILGITSGSTTQNDDLIWHYTPDGCYTVSSGYKVGTNNEQIAGTSNDNDAKKWWRGIWKFEAPPKVRNFIWRVCNGWLPVNMNLRARGMDVNPLCCWCNQEEETIEHSLWYCTSAKNIWRNFTIWPTIKHSRNKALDMLIHIQQQVSKDDFLFFLIMSWLIWNRRNKKRLNLHLPTTEKWIEWAQLEANFMLSRHHTTDINNTASHSSPLGWEAPPKDYYCINSDASLQHSELRIGLGALIRNLEGAVIAAETHHQSGDFSVEAAETLAVRMAIHLAVKTVSCLFIINKIVFVWRRF</sequence>
<evidence type="ECO:0000256" key="2">
    <source>
        <dbReference type="SAM" id="MobiDB-lite"/>
    </source>
</evidence>
<evidence type="ECO:0000313" key="6">
    <source>
        <dbReference type="Proteomes" id="UP000596661"/>
    </source>
</evidence>
<feature type="compositionally biased region" description="Basic and acidic residues" evidence="2">
    <location>
        <begin position="266"/>
        <end position="276"/>
    </location>
</feature>
<evidence type="ECO:0000256" key="1">
    <source>
        <dbReference type="PROSITE-ProRule" id="PRU00047"/>
    </source>
</evidence>
<evidence type="ECO:0008006" key="7">
    <source>
        <dbReference type="Google" id="ProtNLM"/>
    </source>
</evidence>
<dbReference type="InterPro" id="IPR036691">
    <property type="entry name" value="Endo/exonu/phosph_ase_sf"/>
</dbReference>
<keyword evidence="1" id="KW-0479">Metal-binding</keyword>
<feature type="domain" description="Reverse transcriptase" evidence="4">
    <location>
        <begin position="918"/>
        <end position="1200"/>
    </location>
</feature>
<accession>A0A803Q9W0</accession>
<dbReference type="PROSITE" id="PS50878">
    <property type="entry name" value="RT_POL"/>
    <property type="match status" value="1"/>
</dbReference>
<dbReference type="SUPFAM" id="SSF56672">
    <property type="entry name" value="DNA/RNA polymerases"/>
    <property type="match status" value="1"/>
</dbReference>
<dbReference type="Gene3D" id="3.60.10.10">
    <property type="entry name" value="Endonuclease/exonuclease/phosphatase"/>
    <property type="match status" value="1"/>
</dbReference>
<dbReference type="GO" id="GO:0003824">
    <property type="term" value="F:catalytic activity"/>
    <property type="evidence" value="ECO:0007669"/>
    <property type="project" value="InterPro"/>
</dbReference>
<keyword evidence="1" id="KW-0863">Zinc-finger</keyword>
<dbReference type="GO" id="GO:0003676">
    <property type="term" value="F:nucleic acid binding"/>
    <property type="evidence" value="ECO:0007669"/>
    <property type="project" value="InterPro"/>
</dbReference>
<dbReference type="InterPro" id="IPR000477">
    <property type="entry name" value="RT_dom"/>
</dbReference>
<dbReference type="SUPFAM" id="SSF56219">
    <property type="entry name" value="DNase I-like"/>
    <property type="match status" value="1"/>
</dbReference>
<keyword evidence="1" id="KW-0862">Zinc</keyword>
<evidence type="ECO:0000259" key="4">
    <source>
        <dbReference type="PROSITE" id="PS50878"/>
    </source>
</evidence>
<dbReference type="EMBL" id="UZAU01000716">
    <property type="status" value="NOT_ANNOTATED_CDS"/>
    <property type="molecule type" value="Genomic_DNA"/>
</dbReference>
<feature type="domain" description="CCHC-type" evidence="3">
    <location>
        <begin position="199"/>
        <end position="214"/>
    </location>
</feature>
<feature type="region of interest" description="Disordered" evidence="2">
    <location>
        <begin position="249"/>
        <end position="285"/>
    </location>
</feature>
<dbReference type="Pfam" id="PF14392">
    <property type="entry name" value="zf-CCHC_4"/>
    <property type="match status" value="1"/>
</dbReference>
<dbReference type="InterPro" id="IPR036875">
    <property type="entry name" value="Znf_CCHC_sf"/>
</dbReference>
<dbReference type="Pfam" id="PF00078">
    <property type="entry name" value="RVT_1"/>
    <property type="match status" value="1"/>
</dbReference>
<evidence type="ECO:0000259" key="3">
    <source>
        <dbReference type="PROSITE" id="PS50158"/>
    </source>
</evidence>
<dbReference type="GO" id="GO:0008270">
    <property type="term" value="F:zinc ion binding"/>
    <property type="evidence" value="ECO:0007669"/>
    <property type="project" value="UniProtKB-KW"/>
</dbReference>
<dbReference type="InterPro" id="IPR001878">
    <property type="entry name" value="Znf_CCHC"/>
</dbReference>